<accession>A0A7K1KNA8</accession>
<dbReference type="Pfam" id="PF00977">
    <property type="entry name" value="His_biosynth"/>
    <property type="match status" value="1"/>
</dbReference>
<dbReference type="GO" id="GO:0016829">
    <property type="term" value="F:lyase activity"/>
    <property type="evidence" value="ECO:0007669"/>
    <property type="project" value="UniProtKB-KW"/>
</dbReference>
<dbReference type="Proteomes" id="UP000461162">
    <property type="component" value="Unassembled WGS sequence"/>
</dbReference>
<dbReference type="RefSeq" id="WP_155934041.1">
    <property type="nucleotide sequence ID" value="NZ_WODC01000004.1"/>
</dbReference>
<keyword evidence="6 11" id="KW-0368">Histidine biosynthesis</keyword>
<comment type="subunit">
    <text evidence="3">Heterodimer of HisH and HisF.</text>
</comment>
<keyword evidence="13" id="KW-1185">Reference proteome</keyword>
<dbReference type="UniPathway" id="UPA00031">
    <property type="reaction ID" value="UER00010"/>
</dbReference>
<evidence type="ECO:0000256" key="2">
    <source>
        <dbReference type="ARBA" id="ARBA00009667"/>
    </source>
</evidence>
<comment type="caution">
    <text evidence="12">The sequence shown here is derived from an EMBL/GenBank/DDBJ whole genome shotgun (WGS) entry which is preliminary data.</text>
</comment>
<dbReference type="GO" id="GO:0000107">
    <property type="term" value="F:imidazoleglycerol-phosphate synthase activity"/>
    <property type="evidence" value="ECO:0007669"/>
    <property type="project" value="InterPro"/>
</dbReference>
<dbReference type="SUPFAM" id="SSF51366">
    <property type="entry name" value="Ribulose-phoshate binding barrel"/>
    <property type="match status" value="1"/>
</dbReference>
<dbReference type="NCBIfam" id="NF038364">
    <property type="entry name" value="AglZ_HisF2_fam"/>
    <property type="match status" value="1"/>
</dbReference>
<dbReference type="InterPro" id="IPR004651">
    <property type="entry name" value="HisF"/>
</dbReference>
<keyword evidence="5 11" id="KW-0028">Amino-acid biosynthesis</keyword>
<evidence type="ECO:0000256" key="3">
    <source>
        <dbReference type="ARBA" id="ARBA00011152"/>
    </source>
</evidence>
<dbReference type="InterPro" id="IPR011060">
    <property type="entry name" value="RibuloseP-bd_barrel"/>
</dbReference>
<evidence type="ECO:0000313" key="13">
    <source>
        <dbReference type="Proteomes" id="UP000461162"/>
    </source>
</evidence>
<evidence type="ECO:0000256" key="10">
    <source>
        <dbReference type="ARBA" id="ARBA00047838"/>
    </source>
</evidence>
<dbReference type="Gene3D" id="3.20.20.70">
    <property type="entry name" value="Aldolase class I"/>
    <property type="match status" value="1"/>
</dbReference>
<evidence type="ECO:0000256" key="9">
    <source>
        <dbReference type="ARBA" id="ARBA00030264"/>
    </source>
</evidence>
<evidence type="ECO:0000256" key="8">
    <source>
        <dbReference type="ARBA" id="ARBA00025475"/>
    </source>
</evidence>
<dbReference type="GO" id="GO:0000105">
    <property type="term" value="P:L-histidine biosynthetic process"/>
    <property type="evidence" value="ECO:0007669"/>
    <property type="project" value="UniProtKB-UniPathway"/>
</dbReference>
<dbReference type="InterPro" id="IPR013785">
    <property type="entry name" value="Aldolase_TIM"/>
</dbReference>
<evidence type="ECO:0000256" key="11">
    <source>
        <dbReference type="RuleBase" id="RU003657"/>
    </source>
</evidence>
<dbReference type="PANTHER" id="PTHR21235">
    <property type="entry name" value="IMIDAZOLE GLYCEROL PHOSPHATE SYNTHASE SUBUNIT HISF/H IGP SYNTHASE SUBUNIT HISF/H"/>
    <property type="match status" value="1"/>
</dbReference>
<organism evidence="12 13">
    <name type="scientific">Pseudodesulfovibrio alkaliphilus</name>
    <dbReference type="NCBI Taxonomy" id="2661613"/>
    <lineage>
        <taxon>Bacteria</taxon>
        <taxon>Pseudomonadati</taxon>
        <taxon>Thermodesulfobacteriota</taxon>
        <taxon>Desulfovibrionia</taxon>
        <taxon>Desulfovibrionales</taxon>
        <taxon>Desulfovibrionaceae</taxon>
    </lineage>
</organism>
<proteinExistence type="inferred from homology"/>
<reference evidence="12 13" key="1">
    <citation type="submission" date="2019-11" db="EMBL/GenBank/DDBJ databases">
        <title>Pseudodesulfovibrio alkaliphilus, sp. nov., an alkaliphilic sulfate-reducing bacteria from mud volcano of Taman peninsula, Russia.</title>
        <authorList>
            <person name="Frolova A."/>
            <person name="Merkel A.Y."/>
            <person name="Slobodkin A.I."/>
        </authorList>
    </citation>
    <scope>NUCLEOTIDE SEQUENCE [LARGE SCALE GENOMIC DNA]</scope>
    <source>
        <strain evidence="12 13">F-1</strain>
    </source>
</reference>
<evidence type="ECO:0000256" key="7">
    <source>
        <dbReference type="ARBA" id="ARBA00023239"/>
    </source>
</evidence>
<comment type="function">
    <text evidence="8">IGPS catalyzes the conversion of PRFAR and glutamine to IGP, AICAR and glutamate. The HisF subunit catalyzes the cyclization activity that produces IGP and AICAR from PRFAR using the ammonia provided by the HisH subunit.</text>
</comment>
<evidence type="ECO:0000256" key="4">
    <source>
        <dbReference type="ARBA" id="ARBA00012809"/>
    </source>
</evidence>
<dbReference type="EC" id="4.3.2.10" evidence="4"/>
<name>A0A7K1KNA8_9BACT</name>
<dbReference type="PANTHER" id="PTHR21235:SF2">
    <property type="entry name" value="IMIDAZOLE GLYCEROL PHOSPHATE SYNTHASE HISHF"/>
    <property type="match status" value="1"/>
</dbReference>
<gene>
    <name evidence="12" type="primary">hisF</name>
    <name evidence="12" type="ORF">GKC30_07795</name>
</gene>
<evidence type="ECO:0000256" key="5">
    <source>
        <dbReference type="ARBA" id="ARBA00022605"/>
    </source>
</evidence>
<dbReference type="CDD" id="cd04731">
    <property type="entry name" value="HisF"/>
    <property type="match status" value="1"/>
</dbReference>
<comment type="similarity">
    <text evidence="2 11">Belongs to the HisA/HisF family.</text>
</comment>
<dbReference type="InterPro" id="IPR050064">
    <property type="entry name" value="IGPS_HisA/HisF"/>
</dbReference>
<evidence type="ECO:0000313" key="12">
    <source>
        <dbReference type="EMBL" id="MUM77530.1"/>
    </source>
</evidence>
<dbReference type="AlphaFoldDB" id="A0A7K1KNA8"/>
<evidence type="ECO:0000256" key="6">
    <source>
        <dbReference type="ARBA" id="ARBA00023102"/>
    </source>
</evidence>
<dbReference type="InterPro" id="IPR006062">
    <property type="entry name" value="His_biosynth"/>
</dbReference>
<keyword evidence="7 12" id="KW-0456">Lyase</keyword>
<protein>
    <recommendedName>
        <fullName evidence="4">imidazole glycerol-phosphate synthase</fullName>
        <ecNumber evidence="4">4.3.2.10</ecNumber>
    </recommendedName>
    <alternativeName>
        <fullName evidence="9">IGP synthase cyclase subunit</fullName>
    </alternativeName>
</protein>
<sequence length="254" mass="27520">MLLARVIPILLLHDESLVKTTRFGKFVYIGDPCNTIRIFNELEVDELIILDILASRRGSGPNFRLLAEVAMECFMPISYGGGIHSFAQAKQVFDIGIEKVALNTACFRDPRIISQIAGHFGSQAVIASMDVRKSFWGSPKVFRNGGRKNTGEDPVSWARRVEELGAGEILLTNIDREGTWEGFDLDLVRAVSDAVSIPVIAHGGAGCVKHIGEAVKRGKASAVGLGSMVVLQKKGMGVLVNFPAQEELSQALAD</sequence>
<dbReference type="EMBL" id="WODC01000004">
    <property type="protein sequence ID" value="MUM77530.1"/>
    <property type="molecule type" value="Genomic_DNA"/>
</dbReference>
<comment type="pathway">
    <text evidence="1">Amino-acid biosynthesis; L-histidine biosynthesis; L-histidine from 5-phospho-alpha-D-ribose 1-diphosphate: step 5/9.</text>
</comment>
<comment type="catalytic activity">
    <reaction evidence="10">
        <text>5-[(5-phospho-1-deoxy-D-ribulos-1-ylimino)methylamino]-1-(5-phospho-beta-D-ribosyl)imidazole-4-carboxamide + L-glutamine = D-erythro-1-(imidazol-4-yl)glycerol 3-phosphate + 5-amino-1-(5-phospho-beta-D-ribosyl)imidazole-4-carboxamide + L-glutamate + H(+)</text>
        <dbReference type="Rhea" id="RHEA:24793"/>
        <dbReference type="ChEBI" id="CHEBI:15378"/>
        <dbReference type="ChEBI" id="CHEBI:29985"/>
        <dbReference type="ChEBI" id="CHEBI:58278"/>
        <dbReference type="ChEBI" id="CHEBI:58359"/>
        <dbReference type="ChEBI" id="CHEBI:58475"/>
        <dbReference type="ChEBI" id="CHEBI:58525"/>
        <dbReference type="EC" id="4.3.2.10"/>
    </reaction>
</comment>
<evidence type="ECO:0000256" key="1">
    <source>
        <dbReference type="ARBA" id="ARBA00005091"/>
    </source>
</evidence>